<dbReference type="Proteomes" id="UP000305067">
    <property type="component" value="Unassembled WGS sequence"/>
</dbReference>
<evidence type="ECO:0008006" key="4">
    <source>
        <dbReference type="Google" id="ProtNLM"/>
    </source>
</evidence>
<dbReference type="OrthoDB" id="2870744at2759"/>
<proteinExistence type="predicted"/>
<feature type="transmembrane region" description="Helical" evidence="1">
    <location>
        <begin position="542"/>
        <end position="562"/>
    </location>
</feature>
<dbReference type="STRING" id="1884261.A0A5C3QSQ9"/>
<evidence type="ECO:0000313" key="2">
    <source>
        <dbReference type="EMBL" id="TFL04567.1"/>
    </source>
</evidence>
<dbReference type="InterPro" id="IPR032675">
    <property type="entry name" value="LRR_dom_sf"/>
</dbReference>
<dbReference type="AlphaFoldDB" id="A0A5C3QSQ9"/>
<gene>
    <name evidence="2" type="ORF">BDV98DRAFT_562476</name>
</gene>
<accession>A0A5C3QSQ9</accession>
<dbReference type="Gene3D" id="3.80.10.10">
    <property type="entry name" value="Ribonuclease Inhibitor"/>
    <property type="match status" value="1"/>
</dbReference>
<keyword evidence="3" id="KW-1185">Reference proteome</keyword>
<dbReference type="SUPFAM" id="SSF52047">
    <property type="entry name" value="RNI-like"/>
    <property type="match status" value="1"/>
</dbReference>
<evidence type="ECO:0000313" key="3">
    <source>
        <dbReference type="Proteomes" id="UP000305067"/>
    </source>
</evidence>
<name>A0A5C3QSQ9_9AGAR</name>
<keyword evidence="1" id="KW-0812">Transmembrane</keyword>
<keyword evidence="1" id="KW-1133">Transmembrane helix</keyword>
<sequence length="563" mass="63552">MPLSLALAIGAGTPPTRSLSPLAAFPGDLLILVATYLQSRSDLHNFSLTSKHFMLNVQPELYSTVTLSSARQCVSTLGMLFRRADLARHVRKLIVRPDREQHRAHEDRKAAVAAVIELAASQRLDALQAFDWDAEEMPPDDDLWFALRMGCPRLRCISTSIGFHITFRHSQLFDFSNLHGFRIKLKPGFYNDYADLFLQDHPTLQAFWDMLMNRCPDLQVLAIDGSASSATEFTVIKSLLKGRWPKLREMSLGDVSLDPHAPMMGAIHPFVTFLEEHPTLEMLRLSRHNINPRFFSDLTPGALPELTKFHGSLEQLQSLPHLHHSLESVVFTEPMRTREFTPPTVSAVLLNISKLKHLQISFTLTTMYDSNSLLRTIVHSCPHLQSFTLSCTQKPSFQLESFSRTIRGLTKLRYFELNMVRYPGDEPIAAGAARIARCNPRLESFTLAFIPTYPPFSPSSLISSIPPMSSQLGIYHVTPDGHGLPYKLSGFERKLTLWPWGLWCTRSETRFTKNLRSDVALGSEGLWKLVTERSIAGEEVRMMMFAFGLVTLALWGFLSSALR</sequence>
<keyword evidence="1" id="KW-0472">Membrane</keyword>
<dbReference type="EMBL" id="ML178818">
    <property type="protein sequence ID" value="TFL04567.1"/>
    <property type="molecule type" value="Genomic_DNA"/>
</dbReference>
<reference evidence="2 3" key="1">
    <citation type="journal article" date="2019" name="Nat. Ecol. Evol.">
        <title>Megaphylogeny resolves global patterns of mushroom evolution.</title>
        <authorList>
            <person name="Varga T."/>
            <person name="Krizsan K."/>
            <person name="Foldi C."/>
            <person name="Dima B."/>
            <person name="Sanchez-Garcia M."/>
            <person name="Sanchez-Ramirez S."/>
            <person name="Szollosi G.J."/>
            <person name="Szarkandi J.G."/>
            <person name="Papp V."/>
            <person name="Albert L."/>
            <person name="Andreopoulos W."/>
            <person name="Angelini C."/>
            <person name="Antonin V."/>
            <person name="Barry K.W."/>
            <person name="Bougher N.L."/>
            <person name="Buchanan P."/>
            <person name="Buyck B."/>
            <person name="Bense V."/>
            <person name="Catcheside P."/>
            <person name="Chovatia M."/>
            <person name="Cooper J."/>
            <person name="Damon W."/>
            <person name="Desjardin D."/>
            <person name="Finy P."/>
            <person name="Geml J."/>
            <person name="Haridas S."/>
            <person name="Hughes K."/>
            <person name="Justo A."/>
            <person name="Karasinski D."/>
            <person name="Kautmanova I."/>
            <person name="Kiss B."/>
            <person name="Kocsube S."/>
            <person name="Kotiranta H."/>
            <person name="LaButti K.M."/>
            <person name="Lechner B.E."/>
            <person name="Liimatainen K."/>
            <person name="Lipzen A."/>
            <person name="Lukacs Z."/>
            <person name="Mihaltcheva S."/>
            <person name="Morgado L.N."/>
            <person name="Niskanen T."/>
            <person name="Noordeloos M.E."/>
            <person name="Ohm R.A."/>
            <person name="Ortiz-Santana B."/>
            <person name="Ovrebo C."/>
            <person name="Racz N."/>
            <person name="Riley R."/>
            <person name="Savchenko A."/>
            <person name="Shiryaev A."/>
            <person name="Soop K."/>
            <person name="Spirin V."/>
            <person name="Szebenyi C."/>
            <person name="Tomsovsky M."/>
            <person name="Tulloss R.E."/>
            <person name="Uehling J."/>
            <person name="Grigoriev I.V."/>
            <person name="Vagvolgyi C."/>
            <person name="Papp T."/>
            <person name="Martin F.M."/>
            <person name="Miettinen O."/>
            <person name="Hibbett D.S."/>
            <person name="Nagy L.G."/>
        </authorList>
    </citation>
    <scope>NUCLEOTIDE SEQUENCE [LARGE SCALE GENOMIC DNA]</scope>
    <source>
        <strain evidence="2 3">CBS 309.79</strain>
    </source>
</reference>
<evidence type="ECO:0000256" key="1">
    <source>
        <dbReference type="SAM" id="Phobius"/>
    </source>
</evidence>
<organism evidence="2 3">
    <name type="scientific">Pterulicium gracile</name>
    <dbReference type="NCBI Taxonomy" id="1884261"/>
    <lineage>
        <taxon>Eukaryota</taxon>
        <taxon>Fungi</taxon>
        <taxon>Dikarya</taxon>
        <taxon>Basidiomycota</taxon>
        <taxon>Agaricomycotina</taxon>
        <taxon>Agaricomycetes</taxon>
        <taxon>Agaricomycetidae</taxon>
        <taxon>Agaricales</taxon>
        <taxon>Pleurotineae</taxon>
        <taxon>Pterulaceae</taxon>
        <taxon>Pterulicium</taxon>
    </lineage>
</organism>
<protein>
    <recommendedName>
        <fullName evidence="4">F-box domain-containing protein</fullName>
    </recommendedName>
</protein>